<dbReference type="Proteomes" id="UP000499080">
    <property type="component" value="Unassembled WGS sequence"/>
</dbReference>
<feature type="non-terminal residue" evidence="1">
    <location>
        <position position="53"/>
    </location>
</feature>
<dbReference type="AlphaFoldDB" id="A0A4Y2KCA4"/>
<reference evidence="1 2" key="1">
    <citation type="journal article" date="2019" name="Sci. Rep.">
        <title>Orb-weaving spider Araneus ventricosus genome elucidates the spidroin gene catalogue.</title>
        <authorList>
            <person name="Kono N."/>
            <person name="Nakamura H."/>
            <person name="Ohtoshi R."/>
            <person name="Moran D.A.P."/>
            <person name="Shinohara A."/>
            <person name="Yoshida Y."/>
            <person name="Fujiwara M."/>
            <person name="Mori M."/>
            <person name="Tomita M."/>
            <person name="Arakawa K."/>
        </authorList>
    </citation>
    <scope>NUCLEOTIDE SEQUENCE [LARGE SCALE GENOMIC DNA]</scope>
</reference>
<evidence type="ECO:0000313" key="2">
    <source>
        <dbReference type="Proteomes" id="UP000499080"/>
    </source>
</evidence>
<sequence>MTKPLNLSSSANNLCFYFFGHNSPEQSFHKPKYPNADSSLDLVIASDCGHFTA</sequence>
<comment type="caution">
    <text evidence="1">The sequence shown here is derived from an EMBL/GenBank/DDBJ whole genome shotgun (WGS) entry which is preliminary data.</text>
</comment>
<gene>
    <name evidence="1" type="ORF">AVEN_4159_1</name>
</gene>
<dbReference type="EMBL" id="BGPR01113912">
    <property type="protein sequence ID" value="GBM99449.1"/>
    <property type="molecule type" value="Genomic_DNA"/>
</dbReference>
<organism evidence="1 2">
    <name type="scientific">Araneus ventricosus</name>
    <name type="common">Orbweaver spider</name>
    <name type="synonym">Epeira ventricosa</name>
    <dbReference type="NCBI Taxonomy" id="182803"/>
    <lineage>
        <taxon>Eukaryota</taxon>
        <taxon>Metazoa</taxon>
        <taxon>Ecdysozoa</taxon>
        <taxon>Arthropoda</taxon>
        <taxon>Chelicerata</taxon>
        <taxon>Arachnida</taxon>
        <taxon>Araneae</taxon>
        <taxon>Araneomorphae</taxon>
        <taxon>Entelegynae</taxon>
        <taxon>Araneoidea</taxon>
        <taxon>Araneidae</taxon>
        <taxon>Araneus</taxon>
    </lineage>
</organism>
<accession>A0A4Y2KCA4</accession>
<proteinExistence type="predicted"/>
<name>A0A4Y2KCA4_ARAVE</name>
<protein>
    <submittedName>
        <fullName evidence="1">Uncharacterized protein</fullName>
    </submittedName>
</protein>
<evidence type="ECO:0000313" key="1">
    <source>
        <dbReference type="EMBL" id="GBM99449.1"/>
    </source>
</evidence>
<keyword evidence="2" id="KW-1185">Reference proteome</keyword>